<proteinExistence type="predicted"/>
<evidence type="ECO:0000256" key="1">
    <source>
        <dbReference type="SAM" id="Coils"/>
    </source>
</evidence>
<name>A0A158NWZ1_ATTCE</name>
<dbReference type="Proteomes" id="UP000005205">
    <property type="component" value="Unassembled WGS sequence"/>
</dbReference>
<feature type="coiled-coil region" evidence="1">
    <location>
        <begin position="3"/>
        <end position="62"/>
    </location>
</feature>
<dbReference type="KEGG" id="acep:105625322"/>
<sequence>DEMQTLIIKRDILEQNIELLRDQQLPEVVVQYAEMETIKILKNDALARVERRKARLEKLKNLHSLAGKHGHVHVDLLYLLMEMQFRRLHEVAEFIADARHYIITEYKLSSARCEVMQQEQDEYAALVTQFPETNNAFNQIFMSMMLGDDISKSSFSTALKRYDDLIADNAKKKKLILETYLNNKIDKLQKLENEINKDYVAETQNGPTISFSSTSYEISSKCEEMSTIVQQVQGNITKIRNQFKERMRMDANLEREKDILWQRFLVEPDTLRLKYEEAKQKANEFHFRDTIESKLN</sequence>
<gene>
    <name evidence="2" type="primary">105625322</name>
</gene>
<keyword evidence="3" id="KW-1185">Reference proteome</keyword>
<dbReference type="InParanoid" id="A0A158NWZ1"/>
<dbReference type="AlphaFoldDB" id="A0A158NWZ1"/>
<reference evidence="3" key="1">
    <citation type="journal article" date="2011" name="PLoS Genet.">
        <title>The genome sequence of the leaf-cutter ant Atta cephalotes reveals insights into its obligate symbiotic lifestyle.</title>
        <authorList>
            <person name="Suen G."/>
            <person name="Teiling C."/>
            <person name="Li L."/>
            <person name="Holt C."/>
            <person name="Abouheif E."/>
            <person name="Bornberg-Bauer E."/>
            <person name="Bouffard P."/>
            <person name="Caldera E.J."/>
            <person name="Cash E."/>
            <person name="Cavanaugh A."/>
            <person name="Denas O."/>
            <person name="Elhaik E."/>
            <person name="Fave M.J."/>
            <person name="Gadau J."/>
            <person name="Gibson J.D."/>
            <person name="Graur D."/>
            <person name="Grubbs K.J."/>
            <person name="Hagen D.E."/>
            <person name="Harkins T.T."/>
            <person name="Helmkampf M."/>
            <person name="Hu H."/>
            <person name="Johnson B.R."/>
            <person name="Kim J."/>
            <person name="Marsh S.E."/>
            <person name="Moeller J.A."/>
            <person name="Munoz-Torres M.C."/>
            <person name="Murphy M.C."/>
            <person name="Naughton M.C."/>
            <person name="Nigam S."/>
            <person name="Overson R."/>
            <person name="Rajakumar R."/>
            <person name="Reese J.T."/>
            <person name="Scott J.J."/>
            <person name="Smith C.R."/>
            <person name="Tao S."/>
            <person name="Tsutsui N.D."/>
            <person name="Viljakainen L."/>
            <person name="Wissler L."/>
            <person name="Yandell M.D."/>
            <person name="Zimmer F."/>
            <person name="Taylor J."/>
            <person name="Slater S.C."/>
            <person name="Clifton S.W."/>
            <person name="Warren W.C."/>
            <person name="Elsik C.G."/>
            <person name="Smith C.D."/>
            <person name="Weinstock G.M."/>
            <person name="Gerardo N.M."/>
            <person name="Currie C.R."/>
        </authorList>
    </citation>
    <scope>NUCLEOTIDE SEQUENCE [LARGE SCALE GENOMIC DNA]</scope>
</reference>
<organism evidence="2 3">
    <name type="scientific">Atta cephalotes</name>
    <name type="common">Leafcutter ant</name>
    <dbReference type="NCBI Taxonomy" id="12957"/>
    <lineage>
        <taxon>Eukaryota</taxon>
        <taxon>Metazoa</taxon>
        <taxon>Ecdysozoa</taxon>
        <taxon>Arthropoda</taxon>
        <taxon>Hexapoda</taxon>
        <taxon>Insecta</taxon>
        <taxon>Pterygota</taxon>
        <taxon>Neoptera</taxon>
        <taxon>Endopterygota</taxon>
        <taxon>Hymenoptera</taxon>
        <taxon>Apocrita</taxon>
        <taxon>Aculeata</taxon>
        <taxon>Formicoidea</taxon>
        <taxon>Formicidae</taxon>
        <taxon>Myrmicinae</taxon>
        <taxon>Atta</taxon>
    </lineage>
</organism>
<evidence type="ECO:0000313" key="2">
    <source>
        <dbReference type="EnsemblMetazoa" id="XP_012062049.1"/>
    </source>
</evidence>
<evidence type="ECO:0000313" key="3">
    <source>
        <dbReference type="Proteomes" id="UP000005205"/>
    </source>
</evidence>
<keyword evidence="1" id="KW-0175">Coiled coil</keyword>
<protein>
    <submittedName>
        <fullName evidence="2">Uncharacterized protein</fullName>
    </submittedName>
</protein>
<reference evidence="2" key="2">
    <citation type="submission" date="2016-04" db="UniProtKB">
        <authorList>
            <consortium name="EnsemblMetazoa"/>
        </authorList>
    </citation>
    <scope>IDENTIFICATION</scope>
</reference>
<dbReference type="STRING" id="12957.A0A158NWZ1"/>
<dbReference type="OrthoDB" id="2159690at2759"/>
<accession>A0A158NWZ1</accession>
<dbReference type="EnsemblMetazoa" id="XM_012206659.1">
    <property type="protein sequence ID" value="XP_012062049.1"/>
    <property type="gene ID" value="LOC105625322"/>
</dbReference>
<dbReference type="EMBL" id="ADTU01028844">
    <property type="status" value="NOT_ANNOTATED_CDS"/>
    <property type="molecule type" value="Genomic_DNA"/>
</dbReference>